<dbReference type="InterPro" id="IPR040234">
    <property type="entry name" value="QC/QCL"/>
</dbReference>
<dbReference type="InterPro" id="IPR007484">
    <property type="entry name" value="Peptidase_M28"/>
</dbReference>
<gene>
    <name evidence="5" type="ORF">GGR06_003838</name>
</gene>
<evidence type="ECO:0000256" key="2">
    <source>
        <dbReference type="ARBA" id="ARBA00023315"/>
    </source>
</evidence>
<feature type="domain" description="Peptidase M28" evidence="4">
    <location>
        <begin position="105"/>
        <end position="325"/>
    </location>
</feature>
<name>A0A840DCD7_9BACE</name>
<organism evidence="5 6">
    <name type="scientific">Bacteroides reticulotermitis</name>
    <dbReference type="NCBI Taxonomy" id="1133319"/>
    <lineage>
        <taxon>Bacteria</taxon>
        <taxon>Pseudomonadati</taxon>
        <taxon>Bacteroidota</taxon>
        <taxon>Bacteroidia</taxon>
        <taxon>Bacteroidales</taxon>
        <taxon>Bacteroidaceae</taxon>
        <taxon>Bacteroides</taxon>
    </lineage>
</organism>
<comment type="caution">
    <text evidence="5">The sequence shown here is derived from an EMBL/GenBank/DDBJ whole genome shotgun (WGS) entry which is preliminary data.</text>
</comment>
<dbReference type="RefSeq" id="WP_044164597.1">
    <property type="nucleotide sequence ID" value="NZ_JACIER010000021.1"/>
</dbReference>
<dbReference type="Pfam" id="PF04389">
    <property type="entry name" value="Peptidase_M28"/>
    <property type="match status" value="1"/>
</dbReference>
<sequence length="330" mass="37077">MKKNTMMMLGAFLLFLTISCGSNKKASETSEQTESASVNVPQFDADSAYLYIQKQVDFGPRVPNTKEHVACGNYLAQQLEAFGAVVSSQYADLVAYDGTLLKSRNIIGSFKPDNKKRLALFAHWDTRPWADNDPDEKNHRVPVLGANDGASGVGVLLEIARLIQQQQPELGIDIILFDAEDYGTPQFYTGKHTEESWCLGSQYWSRNPHVQGYNARFGILLDMVGGQNSTFAKEGYSEEFAPDINKKVWKAAKKLGYGNIFQDERGGRVTDDHLFINRIARIKTIDIIPFEPEGDFTPTWHTIHDDMEHIDKNTLKAVGQTVMEVIYNEK</sequence>
<keyword evidence="6" id="KW-1185">Reference proteome</keyword>
<dbReference type="AlphaFoldDB" id="A0A840DCD7"/>
<dbReference type="PROSITE" id="PS51257">
    <property type="entry name" value="PROKAR_LIPOPROTEIN"/>
    <property type="match status" value="1"/>
</dbReference>
<evidence type="ECO:0000256" key="1">
    <source>
        <dbReference type="ARBA" id="ARBA00022679"/>
    </source>
</evidence>
<feature type="chain" id="PRO_5032572401" evidence="3">
    <location>
        <begin position="27"/>
        <end position="330"/>
    </location>
</feature>
<evidence type="ECO:0000259" key="4">
    <source>
        <dbReference type="Pfam" id="PF04389"/>
    </source>
</evidence>
<accession>A0A840DCD7</accession>
<reference evidence="5" key="1">
    <citation type="submission" date="2020-08" db="EMBL/GenBank/DDBJ databases">
        <title>Genomic Encyclopedia of Type Strains, Phase IV (KMG-IV): sequencing the most valuable type-strain genomes for metagenomic binning, comparative biology and taxonomic classification.</title>
        <authorList>
            <person name="Goeker M."/>
        </authorList>
    </citation>
    <scope>NUCLEOTIDE SEQUENCE [LARGE SCALE GENOMIC DNA]</scope>
    <source>
        <strain evidence="5">DSM 105720</strain>
    </source>
</reference>
<evidence type="ECO:0000313" key="5">
    <source>
        <dbReference type="EMBL" id="MBB4046012.1"/>
    </source>
</evidence>
<dbReference type="PANTHER" id="PTHR12283:SF6">
    <property type="entry name" value="GLUTAMINYL-PEPTIDE CYCLOTRANSFERASE-RELATED"/>
    <property type="match status" value="1"/>
</dbReference>
<dbReference type="GO" id="GO:0008270">
    <property type="term" value="F:zinc ion binding"/>
    <property type="evidence" value="ECO:0007669"/>
    <property type="project" value="TreeGrafter"/>
</dbReference>
<evidence type="ECO:0000256" key="3">
    <source>
        <dbReference type="SAM" id="SignalP"/>
    </source>
</evidence>
<proteinExistence type="predicted"/>
<dbReference type="Proteomes" id="UP000560658">
    <property type="component" value="Unassembled WGS sequence"/>
</dbReference>
<keyword evidence="3" id="KW-0732">Signal</keyword>
<keyword evidence="1" id="KW-0808">Transferase</keyword>
<dbReference type="PANTHER" id="PTHR12283">
    <property type="entry name" value="GLUTAMINYL-PEPTIDE CYCLOTRANSFERASE"/>
    <property type="match status" value="1"/>
</dbReference>
<dbReference type="EMBL" id="JACIER010000021">
    <property type="protein sequence ID" value="MBB4046012.1"/>
    <property type="molecule type" value="Genomic_DNA"/>
</dbReference>
<dbReference type="CDD" id="cd08656">
    <property type="entry name" value="M28_like"/>
    <property type="match status" value="1"/>
</dbReference>
<dbReference type="Gene3D" id="3.40.630.10">
    <property type="entry name" value="Zn peptidases"/>
    <property type="match status" value="1"/>
</dbReference>
<feature type="signal peptide" evidence="3">
    <location>
        <begin position="1"/>
        <end position="26"/>
    </location>
</feature>
<keyword evidence="2" id="KW-0012">Acyltransferase</keyword>
<dbReference type="SUPFAM" id="SSF53187">
    <property type="entry name" value="Zn-dependent exopeptidases"/>
    <property type="match status" value="1"/>
</dbReference>
<protein>
    <submittedName>
        <fullName evidence="5">Zn-dependent M28 family amino/carboxypeptidase</fullName>
    </submittedName>
</protein>
<dbReference type="GO" id="GO:0016603">
    <property type="term" value="F:glutaminyl-peptide cyclotransferase activity"/>
    <property type="evidence" value="ECO:0007669"/>
    <property type="project" value="TreeGrafter"/>
</dbReference>
<dbReference type="GO" id="GO:0004180">
    <property type="term" value="F:carboxypeptidase activity"/>
    <property type="evidence" value="ECO:0007669"/>
    <property type="project" value="UniProtKB-KW"/>
</dbReference>
<evidence type="ECO:0000313" key="6">
    <source>
        <dbReference type="Proteomes" id="UP000560658"/>
    </source>
</evidence>